<evidence type="ECO:0000256" key="1">
    <source>
        <dbReference type="SAM" id="MobiDB-lite"/>
    </source>
</evidence>
<evidence type="ECO:0008006" key="4">
    <source>
        <dbReference type="Google" id="ProtNLM"/>
    </source>
</evidence>
<evidence type="ECO:0000313" key="3">
    <source>
        <dbReference type="Proteomes" id="UP001626550"/>
    </source>
</evidence>
<dbReference type="AlphaFoldDB" id="A0ABD2PMQ9"/>
<gene>
    <name evidence="2" type="ORF">Ciccas_013305</name>
</gene>
<evidence type="ECO:0000313" key="2">
    <source>
        <dbReference type="EMBL" id="KAL3308167.1"/>
    </source>
</evidence>
<feature type="compositionally biased region" description="Low complexity" evidence="1">
    <location>
        <begin position="56"/>
        <end position="69"/>
    </location>
</feature>
<keyword evidence="3" id="KW-1185">Reference proteome</keyword>
<reference evidence="2 3" key="1">
    <citation type="submission" date="2024-11" db="EMBL/GenBank/DDBJ databases">
        <title>Adaptive evolution of stress response genes in parasites aligns with host niche diversity.</title>
        <authorList>
            <person name="Hahn C."/>
            <person name="Resl P."/>
        </authorList>
    </citation>
    <scope>NUCLEOTIDE SEQUENCE [LARGE SCALE GENOMIC DNA]</scope>
    <source>
        <strain evidence="2">EGGRZ-B1_66</strain>
        <tissue evidence="2">Body</tissue>
    </source>
</reference>
<feature type="region of interest" description="Disordered" evidence="1">
    <location>
        <begin position="48"/>
        <end position="69"/>
    </location>
</feature>
<comment type="caution">
    <text evidence="2">The sequence shown here is derived from an EMBL/GenBank/DDBJ whole genome shotgun (WGS) entry which is preliminary data.</text>
</comment>
<name>A0ABD2PMQ9_9PLAT</name>
<dbReference type="Proteomes" id="UP001626550">
    <property type="component" value="Unassembled WGS sequence"/>
</dbReference>
<feature type="non-terminal residue" evidence="2">
    <location>
        <position position="1"/>
    </location>
</feature>
<organism evidence="2 3">
    <name type="scientific">Cichlidogyrus casuarinus</name>
    <dbReference type="NCBI Taxonomy" id="1844966"/>
    <lineage>
        <taxon>Eukaryota</taxon>
        <taxon>Metazoa</taxon>
        <taxon>Spiralia</taxon>
        <taxon>Lophotrochozoa</taxon>
        <taxon>Platyhelminthes</taxon>
        <taxon>Monogenea</taxon>
        <taxon>Monopisthocotylea</taxon>
        <taxon>Dactylogyridea</taxon>
        <taxon>Ancyrocephalidae</taxon>
        <taxon>Cichlidogyrus</taxon>
    </lineage>
</organism>
<proteinExistence type="predicted"/>
<dbReference type="EMBL" id="JBJKFK010005721">
    <property type="protein sequence ID" value="KAL3308167.1"/>
    <property type="molecule type" value="Genomic_DNA"/>
</dbReference>
<accession>A0ABD2PMQ9</accession>
<protein>
    <recommendedName>
        <fullName evidence="4">Receptor expression-enhancing protein</fullName>
    </recommendedName>
</protein>
<sequence>CAFLIYLMAPIDNNGSVLLYNKVIKPYVLKYQSQIDKAMNQAKDVAGDLSNKGRCLSPSLSNSPYISSF</sequence>